<evidence type="ECO:0000313" key="1">
    <source>
        <dbReference type="EMBL" id="EKR54583.1"/>
    </source>
</evidence>
<comment type="caution">
    <text evidence="1">The sequence shown here is derived from an EMBL/GenBank/DDBJ whole genome shotgun (WGS) entry which is preliminary data.</text>
</comment>
<dbReference type="AlphaFoldDB" id="A0A0E2D3Y0"/>
<name>A0A0E2D3Y0_LEPIR</name>
<dbReference type="Proteomes" id="UP000001340">
    <property type="component" value="Unassembled WGS sequence"/>
</dbReference>
<protein>
    <submittedName>
        <fullName evidence="1">Uncharacterized protein</fullName>
    </submittedName>
</protein>
<proteinExistence type="predicted"/>
<dbReference type="RefSeq" id="WP_000606959.1">
    <property type="nucleotide sequence ID" value="NZ_AHNR02000045.1"/>
</dbReference>
<organism evidence="1 2">
    <name type="scientific">Leptospira interrogans str. UI 12758</name>
    <dbReference type="NCBI Taxonomy" id="1049938"/>
    <lineage>
        <taxon>Bacteria</taxon>
        <taxon>Pseudomonadati</taxon>
        <taxon>Spirochaetota</taxon>
        <taxon>Spirochaetia</taxon>
        <taxon>Leptospirales</taxon>
        <taxon>Leptospiraceae</taxon>
        <taxon>Leptospira</taxon>
    </lineage>
</organism>
<dbReference type="EMBL" id="AHNR02000045">
    <property type="protein sequence ID" value="EKR54583.1"/>
    <property type="molecule type" value="Genomic_DNA"/>
</dbReference>
<reference evidence="1 2" key="1">
    <citation type="submission" date="2012-10" db="EMBL/GenBank/DDBJ databases">
        <authorList>
            <person name="Harkins D.M."/>
            <person name="Durkin A.S."/>
            <person name="Brinkac L.M."/>
            <person name="Haft D.H."/>
            <person name="Selengut J.D."/>
            <person name="Sanka R."/>
            <person name="DePew J."/>
            <person name="Purushe J."/>
            <person name="Chanthongthip A."/>
            <person name="Lattana O."/>
            <person name="Phetsouvanh R."/>
            <person name="Newton P.N."/>
            <person name="Vinetz J.M."/>
            <person name="Sutton G.G."/>
            <person name="Nierman W.C."/>
            <person name="Fouts D.E."/>
        </authorList>
    </citation>
    <scope>NUCLEOTIDE SEQUENCE [LARGE SCALE GENOMIC DNA]</scope>
    <source>
        <strain evidence="1 2">UI 12758</strain>
    </source>
</reference>
<sequence length="78" mass="9434">MINGLNHSFSPNYNCILLENFKLFHIHKLLSIRRDHLKRIWNLYQNNSSQIYDFGIGFKLISNSILIRKFQNVLMYYI</sequence>
<accession>A0A0E2D3Y0</accession>
<evidence type="ECO:0000313" key="2">
    <source>
        <dbReference type="Proteomes" id="UP000001340"/>
    </source>
</evidence>
<gene>
    <name evidence="1" type="ORF">LEP1GSC105_2955</name>
</gene>
<dbReference type="GeneID" id="61143488"/>